<protein>
    <submittedName>
        <fullName evidence="2">Uncharacterized protein</fullName>
    </submittedName>
</protein>
<reference evidence="3 4" key="1">
    <citation type="journal article" date="2019" name="Syst. Appl. Microbiol.">
        <title>Characterization of Bifidobacterium species in feaces of the Egyptian fruit bat: Description of B. vespertilionis sp. nov. and B. rousetti sp. nov.</title>
        <authorList>
            <person name="Modesto M."/>
            <person name="Satti M."/>
            <person name="Watanabe K."/>
            <person name="Puglisi E."/>
            <person name="Morelli L."/>
            <person name="Huang C.-H."/>
            <person name="Liou J.-S."/>
            <person name="Miyashita M."/>
            <person name="Tamura T."/>
            <person name="Saito S."/>
            <person name="Mori K."/>
            <person name="Huang L."/>
            <person name="Sciavilla P."/>
            <person name="Sandri C."/>
            <person name="Spiezio C."/>
            <person name="Vitali F."/>
            <person name="Cavalieri D."/>
            <person name="Perpetuini G."/>
            <person name="Tofalo R."/>
            <person name="Bonetti A."/>
            <person name="Arita M."/>
            <person name="Mattarelli P."/>
        </authorList>
    </citation>
    <scope>NUCLEOTIDE SEQUENCE [LARGE SCALE GENOMIC DNA]</scope>
    <source>
        <strain evidence="1 4">RST16</strain>
        <strain evidence="2 3">RST8</strain>
    </source>
</reference>
<name>A0A5J5DW40_9BIFI</name>
<organism evidence="2 3">
    <name type="scientific">Bifidobacterium vespertilionis</name>
    <dbReference type="NCBI Taxonomy" id="2562524"/>
    <lineage>
        <taxon>Bacteria</taxon>
        <taxon>Bacillati</taxon>
        <taxon>Actinomycetota</taxon>
        <taxon>Actinomycetes</taxon>
        <taxon>Bifidobacteriales</taxon>
        <taxon>Bifidobacteriaceae</taxon>
        <taxon>Bifidobacterium</taxon>
    </lineage>
</organism>
<dbReference type="Proteomes" id="UP000374630">
    <property type="component" value="Unassembled WGS sequence"/>
</dbReference>
<dbReference type="RefSeq" id="WP_150355061.1">
    <property type="nucleotide sequence ID" value="NZ_RZNZ01000007.1"/>
</dbReference>
<gene>
    <name evidence="2" type="ORF">EM848_11440</name>
    <name evidence="1" type="ORF">EMO90_06175</name>
</gene>
<dbReference type="EMBL" id="RZNZ01000007">
    <property type="protein sequence ID" value="KAA8820765.1"/>
    <property type="molecule type" value="Genomic_DNA"/>
</dbReference>
<dbReference type="AlphaFoldDB" id="A0A5J5DW40"/>
<accession>A0A5J5DW40</accession>
<proteinExistence type="predicted"/>
<dbReference type="Proteomes" id="UP000345527">
    <property type="component" value="Unassembled WGS sequence"/>
</dbReference>
<comment type="caution">
    <text evidence="2">The sequence shown here is derived from an EMBL/GenBank/DDBJ whole genome shotgun (WGS) entry which is preliminary data.</text>
</comment>
<evidence type="ECO:0000313" key="4">
    <source>
        <dbReference type="Proteomes" id="UP000374630"/>
    </source>
</evidence>
<dbReference type="EMBL" id="RZOA01000035">
    <property type="protein sequence ID" value="KAA8821054.1"/>
    <property type="molecule type" value="Genomic_DNA"/>
</dbReference>
<sequence>MPSAREMLPAKCRPRNAATNGHFAKVSEVIWNYLKISKCIYLYCHLMLCARWIRVCPDGPVRTADVAKRFRSKGAASSARTSLIEEGLIYPAGYGQVAFSVPRMGEFARRALPAVEQPYDGRR</sequence>
<evidence type="ECO:0000313" key="1">
    <source>
        <dbReference type="EMBL" id="KAA8820765.1"/>
    </source>
</evidence>
<evidence type="ECO:0000313" key="2">
    <source>
        <dbReference type="EMBL" id="KAA8821054.1"/>
    </source>
</evidence>
<keyword evidence="4" id="KW-1185">Reference proteome</keyword>
<evidence type="ECO:0000313" key="3">
    <source>
        <dbReference type="Proteomes" id="UP000345527"/>
    </source>
</evidence>